<evidence type="ECO:0000313" key="2">
    <source>
        <dbReference type="EMBL" id="MFB9074123.1"/>
    </source>
</evidence>
<proteinExistence type="predicted"/>
<evidence type="ECO:0000313" key="3">
    <source>
        <dbReference type="Proteomes" id="UP001589575"/>
    </source>
</evidence>
<sequence length="210" mass="23028">MAICPISAEATSNSCSLAAISARISDRLDSACRTRSLSDWTSAAAAETWPSAAVSASWAPGNWSWSEFNSRILSAMSASRPSRDASRSPWRSSRSDCSPPRLPISSSISDCWRSACSIWRCRSSIESCAAAVPPMDRVRKVTSPAPMMARESRRGFTGSSVRNTVRDGRWAGGRARDLRVDQAVYYLESDNIWSQVSHGSHLSHHHHTLR</sequence>
<feature type="compositionally biased region" description="Low complexity" evidence="1">
    <location>
        <begin position="87"/>
        <end position="100"/>
    </location>
</feature>
<keyword evidence="3" id="KW-1185">Reference proteome</keyword>
<reference evidence="2 3" key="1">
    <citation type="submission" date="2024-09" db="EMBL/GenBank/DDBJ databases">
        <authorList>
            <person name="Sun Q."/>
            <person name="Mori K."/>
        </authorList>
    </citation>
    <scope>NUCLEOTIDE SEQUENCE [LARGE SCALE GENOMIC DNA]</scope>
    <source>
        <strain evidence="2 3">CCM 7609</strain>
    </source>
</reference>
<accession>A0ABV5G590</accession>
<dbReference type="Proteomes" id="UP001589575">
    <property type="component" value="Unassembled WGS sequence"/>
</dbReference>
<dbReference type="EMBL" id="JBHMFI010000002">
    <property type="protein sequence ID" value="MFB9074123.1"/>
    <property type="molecule type" value="Genomic_DNA"/>
</dbReference>
<protein>
    <submittedName>
        <fullName evidence="2">Uncharacterized protein</fullName>
    </submittedName>
</protein>
<name>A0ABV5G590_9MICC</name>
<organism evidence="2 3">
    <name type="scientific">Citricoccus parietis</name>
    <dbReference type="NCBI Taxonomy" id="592307"/>
    <lineage>
        <taxon>Bacteria</taxon>
        <taxon>Bacillati</taxon>
        <taxon>Actinomycetota</taxon>
        <taxon>Actinomycetes</taxon>
        <taxon>Micrococcales</taxon>
        <taxon>Micrococcaceae</taxon>
        <taxon>Citricoccus</taxon>
    </lineage>
</organism>
<feature type="region of interest" description="Disordered" evidence="1">
    <location>
        <begin position="81"/>
        <end position="100"/>
    </location>
</feature>
<evidence type="ECO:0000256" key="1">
    <source>
        <dbReference type="SAM" id="MobiDB-lite"/>
    </source>
</evidence>
<gene>
    <name evidence="2" type="ORF">ACFFX0_24170</name>
</gene>
<comment type="caution">
    <text evidence="2">The sequence shown here is derived from an EMBL/GenBank/DDBJ whole genome shotgun (WGS) entry which is preliminary data.</text>
</comment>